<dbReference type="STRING" id="1423818.FC88_GL000449"/>
<evidence type="ECO:0000313" key="2">
    <source>
        <dbReference type="EMBL" id="QCX25036.1"/>
    </source>
</evidence>
<dbReference type="GO" id="GO:0003677">
    <property type="term" value="F:DNA binding"/>
    <property type="evidence" value="ECO:0007669"/>
    <property type="project" value="InterPro"/>
</dbReference>
<dbReference type="InterPro" id="IPR041657">
    <property type="entry name" value="HTH_17"/>
</dbReference>
<accession>A0A5B7SYS1</accession>
<evidence type="ECO:0000259" key="1">
    <source>
        <dbReference type="Pfam" id="PF12728"/>
    </source>
</evidence>
<dbReference type="RefSeq" id="WP_057812147.1">
    <property type="nucleotide sequence ID" value="NZ_CP040736.1"/>
</dbReference>
<dbReference type="Proteomes" id="UP000310673">
    <property type="component" value="Chromosome"/>
</dbReference>
<dbReference type="Pfam" id="PF12728">
    <property type="entry name" value="HTH_17"/>
    <property type="match status" value="1"/>
</dbReference>
<dbReference type="NCBIfam" id="TIGR01764">
    <property type="entry name" value="excise"/>
    <property type="match status" value="1"/>
</dbReference>
<sequence>MQMNVQMPSNFDEEIQMAIDKAVTEILSKSQNSSKYPEYMDIGTAAEYLGVSRNTMTQKVLKNSNIPMTLIGDRITRFKKSDLDKYMSDKAI</sequence>
<dbReference type="KEGG" id="lft:FG051_07885"/>
<organism evidence="2 3">
    <name type="scientific">Companilactobacillus futsaii</name>
    <dbReference type="NCBI Taxonomy" id="938155"/>
    <lineage>
        <taxon>Bacteria</taxon>
        <taxon>Bacillati</taxon>
        <taxon>Bacillota</taxon>
        <taxon>Bacilli</taxon>
        <taxon>Lactobacillales</taxon>
        <taxon>Lactobacillaceae</taxon>
        <taxon>Companilactobacillus</taxon>
    </lineage>
</organism>
<dbReference type="EMBL" id="CP040736">
    <property type="protein sequence ID" value="QCX25036.1"/>
    <property type="molecule type" value="Genomic_DNA"/>
</dbReference>
<feature type="domain" description="Helix-turn-helix" evidence="1">
    <location>
        <begin position="39"/>
        <end position="89"/>
    </location>
</feature>
<name>A0A5B7SYS1_9LACO</name>
<protein>
    <submittedName>
        <fullName evidence="2">Helix-turn-helix domain-containing protein</fullName>
    </submittedName>
</protein>
<reference evidence="2 3" key="1">
    <citation type="submission" date="2019-05" db="EMBL/GenBank/DDBJ databases">
        <title>Genome Sequence of Lactobacillus futsaii Y97, a Potential Probiotic Strain Isolated from the Futsai of Taiwan.</title>
        <authorList>
            <person name="Du X."/>
        </authorList>
    </citation>
    <scope>NUCLEOTIDE SEQUENCE [LARGE SCALE GENOMIC DNA]</scope>
    <source>
        <strain evidence="2 3">Y97</strain>
    </source>
</reference>
<dbReference type="InterPro" id="IPR010093">
    <property type="entry name" value="SinI_DNA-bd"/>
</dbReference>
<dbReference type="AlphaFoldDB" id="A0A5B7SYS1"/>
<gene>
    <name evidence="2" type="ORF">FG051_07885</name>
</gene>
<evidence type="ECO:0000313" key="3">
    <source>
        <dbReference type="Proteomes" id="UP000310673"/>
    </source>
</evidence>
<proteinExistence type="predicted"/>